<dbReference type="GO" id="GO:0070522">
    <property type="term" value="C:ERCC4-ERCC1 complex"/>
    <property type="evidence" value="ECO:0007669"/>
    <property type="project" value="TreeGrafter"/>
</dbReference>
<sequence>MSTEKATTSSGTLSLNILVHPRQKNNPVLNFVKKVAYEFRDDLLADFVVGQSACCLFLSLRYHQAQPQYIVKRLNDLRNLFTVRILFVQVDIKDAPPVIREMNRMALQARVTLMPGWSAQDIGQYLELYKILENKQPDLIRERIEMEPLTRAIAAITTIKSVNKTDAMELLENFGSLKKIAEASIEEMSVVPGIGERKAKQIYETLREPLVYK</sequence>
<dbReference type="FunFam" id="3.40.50.10130:FF:000001">
    <property type="entry name" value="DNA excision repair protein ERCC-1"/>
    <property type="match status" value="1"/>
</dbReference>
<dbReference type="SUPFAM" id="SSF47781">
    <property type="entry name" value="RuvA domain 2-like"/>
    <property type="match status" value="1"/>
</dbReference>
<dbReference type="GO" id="GO:0003697">
    <property type="term" value="F:single-stranded DNA binding"/>
    <property type="evidence" value="ECO:0007669"/>
    <property type="project" value="TreeGrafter"/>
</dbReference>
<dbReference type="InterPro" id="IPR004579">
    <property type="entry name" value="ERCC1/RAD10/SWI10"/>
</dbReference>
<dbReference type="RefSeq" id="XP_003738057.1">
    <property type="nucleotide sequence ID" value="XM_003738009.2"/>
</dbReference>
<proteinExistence type="inferred from homology"/>
<dbReference type="GO" id="GO:0000110">
    <property type="term" value="C:nucleotide-excision repair factor 1 complex"/>
    <property type="evidence" value="ECO:0007669"/>
    <property type="project" value="TreeGrafter"/>
</dbReference>
<dbReference type="GO" id="GO:0003684">
    <property type="term" value="F:damaged DNA binding"/>
    <property type="evidence" value="ECO:0007669"/>
    <property type="project" value="InterPro"/>
</dbReference>
<dbReference type="GO" id="GO:0032204">
    <property type="term" value="P:regulation of telomere maintenance"/>
    <property type="evidence" value="ECO:0007669"/>
    <property type="project" value="UniProtKB-ARBA"/>
</dbReference>
<dbReference type="AlphaFoldDB" id="A0AAJ6VV25"/>
<evidence type="ECO:0000313" key="11">
    <source>
        <dbReference type="RefSeq" id="XP_003738057.1"/>
    </source>
</evidence>
<gene>
    <name evidence="11" type="primary">LOC100908249</name>
</gene>
<dbReference type="SUPFAM" id="SSF52980">
    <property type="entry name" value="Restriction endonuclease-like"/>
    <property type="match status" value="1"/>
</dbReference>
<dbReference type="PANTHER" id="PTHR12749:SF0">
    <property type="entry name" value="DNA EXCISION REPAIR PROTEIN ERCC-1"/>
    <property type="match status" value="1"/>
</dbReference>
<evidence type="ECO:0000256" key="5">
    <source>
        <dbReference type="ARBA" id="ARBA00023204"/>
    </source>
</evidence>
<dbReference type="CTD" id="2067"/>
<keyword evidence="10" id="KW-1185">Reference proteome</keyword>
<evidence type="ECO:0000256" key="1">
    <source>
        <dbReference type="ARBA" id="ARBA00004123"/>
    </source>
</evidence>
<dbReference type="NCBIfam" id="TIGR00597">
    <property type="entry name" value="rad10"/>
    <property type="match status" value="1"/>
</dbReference>
<dbReference type="GO" id="GO:0006289">
    <property type="term" value="P:nucleotide-excision repair"/>
    <property type="evidence" value="ECO:0007669"/>
    <property type="project" value="UniProtKB-ARBA"/>
</dbReference>
<dbReference type="InterPro" id="IPR011335">
    <property type="entry name" value="Restrct_endonuc-II-like"/>
</dbReference>
<comment type="function">
    <text evidence="7">Non-catalytic component of a structure-specific DNA repair endonuclease responsible for the 5'-incision during DNA repair. Responsible, in conjunction with SLX4, for the first step in the repair of interstrand cross-links (ICL). Participates in the processing of anaphase bridge-generating DNA structures, which consist in incompletely processed DNA lesions arising during S or G2 phase, and can result in cytokinesis failure. Also required for homology-directed repair (HDR) of DNA double-strand breaks, in conjunction with SLX4.</text>
</comment>
<keyword evidence="5" id="KW-0234">DNA repair</keyword>
<dbReference type="GO" id="GO:0006312">
    <property type="term" value="P:mitotic recombination"/>
    <property type="evidence" value="ECO:0007669"/>
    <property type="project" value="TreeGrafter"/>
</dbReference>
<dbReference type="InterPro" id="IPR047260">
    <property type="entry name" value="ERCC1-like_central_dom"/>
</dbReference>
<evidence type="ECO:0000256" key="4">
    <source>
        <dbReference type="ARBA" id="ARBA00023125"/>
    </source>
</evidence>
<dbReference type="PANTHER" id="PTHR12749">
    <property type="entry name" value="EXCISION REPAIR CROSS-COMPLEMENTING 1 ERCC1"/>
    <property type="match status" value="1"/>
</dbReference>
<dbReference type="GeneID" id="100908249"/>
<dbReference type="Proteomes" id="UP000694867">
    <property type="component" value="Unplaced"/>
</dbReference>
<keyword evidence="4" id="KW-0238">DNA-binding</keyword>
<dbReference type="FunFam" id="1.10.150.20:FF:000017">
    <property type="entry name" value="DNA excision repair protein ERCC-1"/>
    <property type="match status" value="1"/>
</dbReference>
<dbReference type="GO" id="GO:0006302">
    <property type="term" value="P:double-strand break repair"/>
    <property type="evidence" value="ECO:0007669"/>
    <property type="project" value="UniProtKB-ARBA"/>
</dbReference>
<dbReference type="GO" id="GO:0070914">
    <property type="term" value="P:UV-damage excision repair"/>
    <property type="evidence" value="ECO:0007669"/>
    <property type="project" value="TreeGrafter"/>
</dbReference>
<dbReference type="Pfam" id="PF14520">
    <property type="entry name" value="HHH_5"/>
    <property type="match status" value="1"/>
</dbReference>
<dbReference type="InterPro" id="IPR010994">
    <property type="entry name" value="RuvA_2-like"/>
</dbReference>
<keyword evidence="3" id="KW-0227">DNA damage</keyword>
<dbReference type="Gene3D" id="3.40.50.10130">
    <property type="match status" value="1"/>
</dbReference>
<name>A0AAJ6VV25_9ACAR</name>
<organism evidence="10 11">
    <name type="scientific">Galendromus occidentalis</name>
    <name type="common">western predatory mite</name>
    <dbReference type="NCBI Taxonomy" id="34638"/>
    <lineage>
        <taxon>Eukaryota</taxon>
        <taxon>Metazoa</taxon>
        <taxon>Ecdysozoa</taxon>
        <taxon>Arthropoda</taxon>
        <taxon>Chelicerata</taxon>
        <taxon>Arachnida</taxon>
        <taxon>Acari</taxon>
        <taxon>Parasitiformes</taxon>
        <taxon>Mesostigmata</taxon>
        <taxon>Gamasina</taxon>
        <taxon>Phytoseioidea</taxon>
        <taxon>Phytoseiidae</taxon>
        <taxon>Typhlodrominae</taxon>
        <taxon>Galendromus</taxon>
    </lineage>
</organism>
<comment type="subcellular location">
    <subcellularLocation>
        <location evidence="1">Nucleus</location>
    </subcellularLocation>
</comment>
<evidence type="ECO:0000256" key="2">
    <source>
        <dbReference type="ARBA" id="ARBA00008283"/>
    </source>
</evidence>
<evidence type="ECO:0000256" key="6">
    <source>
        <dbReference type="ARBA" id="ARBA00023242"/>
    </source>
</evidence>
<feature type="domain" description="ERCC1-like central" evidence="9">
    <location>
        <begin position="16"/>
        <end position="130"/>
    </location>
</feature>
<accession>A0AAJ6VV25</accession>
<protein>
    <recommendedName>
        <fullName evidence="8">DNA excision repair protein ERCC-1</fullName>
    </recommendedName>
</protein>
<keyword evidence="6" id="KW-0539">Nucleus</keyword>
<comment type="similarity">
    <text evidence="2">Belongs to the ERCC1/RAD10/SWI10 family.</text>
</comment>
<dbReference type="CDD" id="cd22325">
    <property type="entry name" value="ERCC1_C-like"/>
    <property type="match status" value="1"/>
</dbReference>
<reference evidence="11" key="1">
    <citation type="submission" date="2025-08" db="UniProtKB">
        <authorList>
            <consortium name="RefSeq"/>
        </authorList>
    </citation>
    <scope>IDENTIFICATION</scope>
</reference>
<evidence type="ECO:0000256" key="7">
    <source>
        <dbReference type="ARBA" id="ARBA00054210"/>
    </source>
</evidence>
<evidence type="ECO:0000256" key="8">
    <source>
        <dbReference type="ARBA" id="ARBA00071993"/>
    </source>
</evidence>
<dbReference type="Pfam" id="PF03834">
    <property type="entry name" value="Rad10"/>
    <property type="match status" value="1"/>
</dbReference>
<evidence type="ECO:0000256" key="3">
    <source>
        <dbReference type="ARBA" id="ARBA00022763"/>
    </source>
</evidence>
<dbReference type="Gene3D" id="1.10.150.20">
    <property type="entry name" value="5' to 3' exonuclease, C-terminal subdomain"/>
    <property type="match status" value="1"/>
</dbReference>
<evidence type="ECO:0000259" key="9">
    <source>
        <dbReference type="Pfam" id="PF03834"/>
    </source>
</evidence>
<evidence type="ECO:0000313" key="10">
    <source>
        <dbReference type="Proteomes" id="UP000694867"/>
    </source>
</evidence>
<dbReference type="KEGG" id="goe:100908249"/>